<dbReference type="GO" id="GO:0005634">
    <property type="term" value="C:nucleus"/>
    <property type="evidence" value="ECO:0007669"/>
    <property type="project" value="TreeGrafter"/>
</dbReference>
<comment type="caution">
    <text evidence="3">The sequence shown here is derived from an EMBL/GenBank/DDBJ whole genome shotgun (WGS) entry which is preliminary data.</text>
</comment>
<dbReference type="GO" id="GO:0042274">
    <property type="term" value="P:ribosomal small subunit biogenesis"/>
    <property type="evidence" value="ECO:0007669"/>
    <property type="project" value="InterPro"/>
</dbReference>
<feature type="region of interest" description="Disordered" evidence="2">
    <location>
        <begin position="241"/>
        <end position="272"/>
    </location>
</feature>
<dbReference type="GO" id="GO:0005829">
    <property type="term" value="C:cytosol"/>
    <property type="evidence" value="ECO:0007669"/>
    <property type="project" value="TreeGrafter"/>
</dbReference>
<dbReference type="VEuPathDB" id="FungiDB:RhiirA1_494085"/>
<dbReference type="Proteomes" id="UP000233469">
    <property type="component" value="Unassembled WGS sequence"/>
</dbReference>
<dbReference type="InterPro" id="IPR007307">
    <property type="entry name" value="Ltv1"/>
</dbReference>
<protein>
    <submittedName>
        <fullName evidence="3">Low temperature viability protein</fullName>
    </submittedName>
</protein>
<name>A0A2N1NNP3_9GLOM</name>
<comment type="similarity">
    <text evidence="1">Belongs to the LTV1 family.</text>
</comment>
<evidence type="ECO:0000313" key="4">
    <source>
        <dbReference type="Proteomes" id="UP000233469"/>
    </source>
</evidence>
<dbReference type="EMBL" id="LLXL01000238">
    <property type="protein sequence ID" value="PKK75525.1"/>
    <property type="molecule type" value="Genomic_DNA"/>
</dbReference>
<feature type="compositionally biased region" description="Basic and acidic residues" evidence="2">
    <location>
        <begin position="450"/>
        <end position="481"/>
    </location>
</feature>
<feature type="compositionally biased region" description="Acidic residues" evidence="2">
    <location>
        <begin position="250"/>
        <end position="259"/>
    </location>
</feature>
<evidence type="ECO:0000256" key="2">
    <source>
        <dbReference type="SAM" id="MobiDB-lite"/>
    </source>
</evidence>
<accession>A0A2N1NNP3</accession>
<feature type="region of interest" description="Disordered" evidence="2">
    <location>
        <begin position="410"/>
        <end position="530"/>
    </location>
</feature>
<proteinExistence type="inferred from homology"/>
<dbReference type="GO" id="GO:0030688">
    <property type="term" value="C:preribosome, small subunit precursor"/>
    <property type="evidence" value="ECO:0007669"/>
    <property type="project" value="TreeGrafter"/>
</dbReference>
<dbReference type="AlphaFoldDB" id="A0A2N1NNP3"/>
<dbReference type="VEuPathDB" id="FungiDB:FUN_012809"/>
<dbReference type="GO" id="GO:0000056">
    <property type="term" value="P:ribosomal small subunit export from nucleus"/>
    <property type="evidence" value="ECO:0007669"/>
    <property type="project" value="TreeGrafter"/>
</dbReference>
<dbReference type="OrthoDB" id="5852896at2759"/>
<dbReference type="PANTHER" id="PTHR21531:SF0">
    <property type="entry name" value="PROTEIN LTV1 HOMOLOG"/>
    <property type="match status" value="1"/>
</dbReference>
<organism evidence="3 4">
    <name type="scientific">Rhizophagus irregularis</name>
    <dbReference type="NCBI Taxonomy" id="588596"/>
    <lineage>
        <taxon>Eukaryota</taxon>
        <taxon>Fungi</taxon>
        <taxon>Fungi incertae sedis</taxon>
        <taxon>Mucoromycota</taxon>
        <taxon>Glomeromycotina</taxon>
        <taxon>Glomeromycetes</taxon>
        <taxon>Glomerales</taxon>
        <taxon>Glomeraceae</taxon>
        <taxon>Rhizophagus</taxon>
    </lineage>
</organism>
<reference evidence="3 4" key="2">
    <citation type="submission" date="2017-10" db="EMBL/GenBank/DDBJ databases">
        <title>Extensive intraspecific genome diversity in a model arbuscular mycorrhizal fungus.</title>
        <authorList>
            <person name="Chen E.C.H."/>
            <person name="Morin E."/>
            <person name="Baudet D."/>
            <person name="Noel J."/>
            <person name="Ndikumana S."/>
            <person name="Charron P."/>
            <person name="St-Onge C."/>
            <person name="Giorgi J."/>
            <person name="Grigoriev I.V."/>
            <person name="Roux C."/>
            <person name="Martin F.M."/>
            <person name="Corradi N."/>
        </authorList>
    </citation>
    <scope>NUCLEOTIDE SEQUENCE [LARGE SCALE GENOMIC DNA]</scope>
    <source>
        <strain evidence="3 4">C2</strain>
    </source>
</reference>
<evidence type="ECO:0000313" key="3">
    <source>
        <dbReference type="EMBL" id="PKK75525.1"/>
    </source>
</evidence>
<evidence type="ECO:0000256" key="1">
    <source>
        <dbReference type="ARBA" id="ARBA00009078"/>
    </source>
</evidence>
<sequence>MGKKPFIDRKNAKYFQVVHRSQRDPLINDNEASSRVLVEVVPSNLRGKSKQIVEHNDFDDYQRRQKEIESRVGQAALYGVYFDDTEYDYLQHLKQIGENEGEAVFFDASKKEKKTVGNFELKKSLKSDDNKDVLVSSKKDRKVKISLPEEVLPSKEELPVGFLNQSAIPEDIQGFQPDMDPKLRETLEALEDGAYINDDLDDDFFAALNAEDIEFYEEEEEDSEHDEKEAENWELEYKKFRKNKNREKESDDDDDDDDDDKRSRTTGGYSMTSSIMFRNDKLRLLDEQFEKISKEYIDDDDESDDESTSSQIRQDFSQILDEFLDKYEINGRKVVQKLEGDNAQDQLETIRQGLGKVIVNDDNSSQNETIKEEKRGDIFVHVDSEEKDEGQNWDCQSILSTYSNLENHPTLIREKSRKKSQKININQKTGLPIVKLSTENKTDEEEEEERDKGIEKQEKEENEKVNFGKARSKNEPKEEKKLRKQNIKSERKKRRTEKKSLKQAFAKEHTKQNKISHNISKNHLDAIHLD</sequence>
<dbReference type="PANTHER" id="PTHR21531">
    <property type="entry name" value="LOW-TEMPERATURE VIABILITY PROTEIN LTV1-RELATED"/>
    <property type="match status" value="1"/>
</dbReference>
<dbReference type="VEuPathDB" id="FungiDB:RhiirFUN_014333"/>
<dbReference type="Pfam" id="PF04180">
    <property type="entry name" value="LTV"/>
    <property type="match status" value="1"/>
</dbReference>
<feature type="compositionally biased region" description="Acidic residues" evidence="2">
    <location>
        <begin position="297"/>
        <end position="307"/>
    </location>
</feature>
<gene>
    <name evidence="3" type="ORF">RhiirC2_817525</name>
</gene>
<feature type="region of interest" description="Disordered" evidence="2">
    <location>
        <begin position="295"/>
        <end position="314"/>
    </location>
</feature>
<feature type="compositionally biased region" description="Basic residues" evidence="2">
    <location>
        <begin position="482"/>
        <end position="497"/>
    </location>
</feature>
<reference evidence="3 4" key="1">
    <citation type="submission" date="2016-04" db="EMBL/GenBank/DDBJ databases">
        <title>Genome analyses suggest a sexual origin of heterokaryosis in a supposedly ancient asexual fungus.</title>
        <authorList>
            <person name="Ropars J."/>
            <person name="Sedzielewska K."/>
            <person name="Noel J."/>
            <person name="Charron P."/>
            <person name="Farinelli L."/>
            <person name="Marton T."/>
            <person name="Kruger M."/>
            <person name="Pelin A."/>
            <person name="Brachmann A."/>
            <person name="Corradi N."/>
        </authorList>
    </citation>
    <scope>NUCLEOTIDE SEQUENCE [LARGE SCALE GENOMIC DNA]</scope>
    <source>
        <strain evidence="3 4">C2</strain>
    </source>
</reference>